<dbReference type="Proteomes" id="UP001154282">
    <property type="component" value="Unassembled WGS sequence"/>
</dbReference>
<feature type="region of interest" description="Disordered" evidence="2">
    <location>
        <begin position="1"/>
        <end position="70"/>
    </location>
</feature>
<comment type="similarity">
    <text evidence="1">Belongs to the senescence regulator S40 family.</text>
</comment>
<sequence length="138" mass="15479">MAAEEFQESDVFFSGDHREVADLHHNHHHHRHRRQRSRNNKKQKKSGGGGDSSTRAAAAPSVPVDIPTNVFRFGDSDEYEEDEEEEEGSIIPPHVILARRVAGKMAFSVCTGNGRTLKGRDLSQVRNSILRMTGFLET</sequence>
<comment type="caution">
    <text evidence="3">The sequence shown here is derived from an EMBL/GenBank/DDBJ whole genome shotgun (WGS) entry which is preliminary data.</text>
</comment>
<dbReference type="Pfam" id="PF04520">
    <property type="entry name" value="Senescence_reg"/>
    <property type="match status" value="1"/>
</dbReference>
<dbReference type="EMBL" id="CAMGYJ010000011">
    <property type="protein sequence ID" value="CAI0560755.1"/>
    <property type="molecule type" value="Genomic_DNA"/>
</dbReference>
<dbReference type="PANTHER" id="PTHR33083">
    <property type="entry name" value="EXPRESSED PROTEIN"/>
    <property type="match status" value="1"/>
</dbReference>
<feature type="compositionally biased region" description="Basic and acidic residues" evidence="2">
    <location>
        <begin position="15"/>
        <end position="24"/>
    </location>
</feature>
<dbReference type="PANTHER" id="PTHR33083:SF49">
    <property type="entry name" value="SENESCENCE REGULATOR"/>
    <property type="match status" value="1"/>
</dbReference>
<accession>A0AAV0RT15</accession>
<dbReference type="AlphaFoldDB" id="A0AAV0RT15"/>
<evidence type="ECO:0000256" key="2">
    <source>
        <dbReference type="SAM" id="MobiDB-lite"/>
    </source>
</evidence>
<evidence type="ECO:0008006" key="5">
    <source>
        <dbReference type="Google" id="ProtNLM"/>
    </source>
</evidence>
<protein>
    <recommendedName>
        <fullName evidence="5">Senescence regulator</fullName>
    </recommendedName>
</protein>
<evidence type="ECO:0000313" key="4">
    <source>
        <dbReference type="Proteomes" id="UP001154282"/>
    </source>
</evidence>
<reference evidence="3" key="1">
    <citation type="submission" date="2022-08" db="EMBL/GenBank/DDBJ databases">
        <authorList>
            <person name="Gutierrez-Valencia J."/>
        </authorList>
    </citation>
    <scope>NUCLEOTIDE SEQUENCE</scope>
</reference>
<dbReference type="InterPro" id="IPR007608">
    <property type="entry name" value="Senescence_reg_S40"/>
</dbReference>
<evidence type="ECO:0000256" key="1">
    <source>
        <dbReference type="ARBA" id="ARBA00034773"/>
    </source>
</evidence>
<dbReference type="GO" id="GO:0010150">
    <property type="term" value="P:leaf senescence"/>
    <property type="evidence" value="ECO:0007669"/>
    <property type="project" value="UniProtKB-ARBA"/>
</dbReference>
<organism evidence="3 4">
    <name type="scientific">Linum tenue</name>
    <dbReference type="NCBI Taxonomy" id="586396"/>
    <lineage>
        <taxon>Eukaryota</taxon>
        <taxon>Viridiplantae</taxon>
        <taxon>Streptophyta</taxon>
        <taxon>Embryophyta</taxon>
        <taxon>Tracheophyta</taxon>
        <taxon>Spermatophyta</taxon>
        <taxon>Magnoliopsida</taxon>
        <taxon>eudicotyledons</taxon>
        <taxon>Gunneridae</taxon>
        <taxon>Pentapetalae</taxon>
        <taxon>rosids</taxon>
        <taxon>fabids</taxon>
        <taxon>Malpighiales</taxon>
        <taxon>Linaceae</taxon>
        <taxon>Linum</taxon>
    </lineage>
</organism>
<gene>
    <name evidence="3" type="ORF">LITE_LOCUS49798</name>
</gene>
<keyword evidence="4" id="KW-1185">Reference proteome</keyword>
<name>A0AAV0RT15_9ROSI</name>
<feature type="compositionally biased region" description="Basic residues" evidence="2">
    <location>
        <begin position="25"/>
        <end position="45"/>
    </location>
</feature>
<evidence type="ECO:0000313" key="3">
    <source>
        <dbReference type="EMBL" id="CAI0560755.1"/>
    </source>
</evidence>
<proteinExistence type="inferred from homology"/>